<evidence type="ECO:0000256" key="8">
    <source>
        <dbReference type="ARBA" id="ARBA00022679"/>
    </source>
</evidence>
<dbReference type="STRING" id="1149755.A0A2J6RAF3"/>
<keyword evidence="9" id="KW-0949">S-adenosyl-L-methionine</keyword>
<evidence type="ECO:0000256" key="4">
    <source>
        <dbReference type="ARBA" id="ARBA00012155"/>
    </source>
</evidence>
<dbReference type="GO" id="GO:0030488">
    <property type="term" value="P:tRNA methylation"/>
    <property type="evidence" value="ECO:0007669"/>
    <property type="project" value="TreeGrafter"/>
</dbReference>
<comment type="catalytic activity">
    <reaction evidence="1">
        <text>7-[(3S)-3-amino-3-carboxypropyl]wyosine(37) in tRNA(Phe) + S-adenosyl-L-methionine = 7-[(3S)-(3-amino-3-methoxycarbonyl)propyl]wyosine(37) in tRNA(Phe) + S-adenosyl-L-homocysteine</text>
        <dbReference type="Rhea" id="RHEA:36903"/>
        <dbReference type="Rhea" id="RHEA-COMP:10379"/>
        <dbReference type="Rhea" id="RHEA-COMP:11844"/>
        <dbReference type="ChEBI" id="CHEBI:57856"/>
        <dbReference type="ChEBI" id="CHEBI:59789"/>
        <dbReference type="ChEBI" id="CHEBI:73543"/>
        <dbReference type="ChEBI" id="CHEBI:74275"/>
        <dbReference type="EC" id="2.1.1.290"/>
    </reaction>
</comment>
<keyword evidence="7" id="KW-0489">Methyltransferase</keyword>
<dbReference type="GO" id="GO:0031591">
    <property type="term" value="P:wybutosine biosynthetic process"/>
    <property type="evidence" value="ECO:0007669"/>
    <property type="project" value="TreeGrafter"/>
</dbReference>
<evidence type="ECO:0000256" key="3">
    <source>
        <dbReference type="ARBA" id="ARBA00010703"/>
    </source>
</evidence>
<evidence type="ECO:0000313" key="17">
    <source>
        <dbReference type="EMBL" id="PMD35473.1"/>
    </source>
</evidence>
<evidence type="ECO:0000313" key="18">
    <source>
        <dbReference type="Proteomes" id="UP000235786"/>
    </source>
</evidence>
<evidence type="ECO:0000256" key="1">
    <source>
        <dbReference type="ARBA" id="ARBA00001806"/>
    </source>
</evidence>
<protein>
    <recommendedName>
        <fullName evidence="6">tRNA wybutosine-synthesizing protein 4</fullName>
        <ecNumber evidence="5">2.1.1.290</ecNumber>
        <ecNumber evidence="4">2.3.1.231</ecNumber>
    </recommendedName>
    <alternativeName>
        <fullName evidence="13">Leucine carboxyl methyltransferase 2</fullName>
    </alternativeName>
    <alternativeName>
        <fullName evidence="14">tRNA(Phe) (7-(3-amino-3-(methoxycarbonyl)propyl)wyosine(37)-N)-methoxycarbonyltransferase</fullName>
    </alternativeName>
    <alternativeName>
        <fullName evidence="12">tRNA(Phe) (7-(3-amino-3-carboxypropyl)wyosine(37)-O)-methyltransferase</fullName>
    </alternativeName>
</protein>
<dbReference type="FunFam" id="2.60.120.650:FF:000043">
    <property type="entry name" value="tRNA wybutosine-synthesizing protein 4"/>
    <property type="match status" value="1"/>
</dbReference>
<keyword evidence="10" id="KW-0819">tRNA processing</keyword>
<comment type="function">
    <text evidence="11">Probable S-adenosyl-L-methionine-dependent methyltransferase that acts as a component of the wybutosine biosynthesis pathway. Wybutosine is a hyper modified guanosine with a tricyclic base found at the 3'-position adjacent to the anticodon of eukaryotic phenylalanine tRNA. May methylate the carboxyl group of leucine residues to form alpha-leucine ester residues.</text>
</comment>
<keyword evidence="8" id="KW-0808">Transferase</keyword>
<evidence type="ECO:0000256" key="7">
    <source>
        <dbReference type="ARBA" id="ARBA00022603"/>
    </source>
</evidence>
<dbReference type="PANTHER" id="PTHR46529">
    <property type="entry name" value="TRNA WYBUTOSINE-SYNTHESIZING PROTEIN 4"/>
    <property type="match status" value="1"/>
</dbReference>
<dbReference type="EC" id="2.3.1.231" evidence="4"/>
<dbReference type="Pfam" id="PF13418">
    <property type="entry name" value="Beta-prop_TYW4"/>
    <property type="match status" value="1"/>
</dbReference>
<evidence type="ECO:0000256" key="14">
    <source>
        <dbReference type="ARBA" id="ARBA00030847"/>
    </source>
</evidence>
<feature type="domain" description="JmjC" evidence="16">
    <location>
        <begin position="766"/>
        <end position="918"/>
    </location>
</feature>
<evidence type="ECO:0000256" key="11">
    <source>
        <dbReference type="ARBA" id="ARBA00025588"/>
    </source>
</evidence>
<organism evidence="17 18">
    <name type="scientific">Hyaloscypha variabilis (strain UAMH 11265 / GT02V1 / F)</name>
    <name type="common">Meliniomyces variabilis</name>
    <dbReference type="NCBI Taxonomy" id="1149755"/>
    <lineage>
        <taxon>Eukaryota</taxon>
        <taxon>Fungi</taxon>
        <taxon>Dikarya</taxon>
        <taxon>Ascomycota</taxon>
        <taxon>Pezizomycotina</taxon>
        <taxon>Leotiomycetes</taxon>
        <taxon>Helotiales</taxon>
        <taxon>Hyaloscyphaceae</taxon>
        <taxon>Hyaloscypha</taxon>
        <taxon>Hyaloscypha variabilis</taxon>
    </lineage>
</organism>
<dbReference type="Pfam" id="PF04072">
    <property type="entry name" value="LCM"/>
    <property type="match status" value="1"/>
</dbReference>
<dbReference type="SUPFAM" id="SSF53335">
    <property type="entry name" value="S-adenosyl-L-methionine-dependent methyltransferases"/>
    <property type="match status" value="1"/>
</dbReference>
<comment type="pathway">
    <text evidence="2">tRNA modification; wybutosine-tRNA(Phe) biosynthesis.</text>
</comment>
<evidence type="ECO:0000256" key="15">
    <source>
        <dbReference type="ARBA" id="ARBA00049250"/>
    </source>
</evidence>
<dbReference type="SUPFAM" id="SSF51197">
    <property type="entry name" value="Clavaminate synthase-like"/>
    <property type="match status" value="1"/>
</dbReference>
<dbReference type="SUPFAM" id="SSF117281">
    <property type="entry name" value="Kelch motif"/>
    <property type="match status" value="1"/>
</dbReference>
<gene>
    <name evidence="17" type="ORF">L207DRAFT_516424</name>
</gene>
<accession>A0A2J6RAF3</accession>
<comment type="catalytic activity">
    <reaction evidence="15">
        <text>7-[(3S)-(3-amino-3-methoxycarbonyl)propyl]wyosine(37) in tRNA(Phe) + S-adenosyl-L-methionine + CO2 = wybutosine(37) in tRNA(Phe) + S-adenosyl-L-homocysteine + 2 H(+)</text>
        <dbReference type="Rhea" id="RHEA:37119"/>
        <dbReference type="Rhea" id="RHEA-COMP:11844"/>
        <dbReference type="Rhea" id="RHEA-COMP:11847"/>
        <dbReference type="ChEBI" id="CHEBI:15378"/>
        <dbReference type="ChEBI" id="CHEBI:16526"/>
        <dbReference type="ChEBI" id="CHEBI:57856"/>
        <dbReference type="ChEBI" id="CHEBI:59789"/>
        <dbReference type="ChEBI" id="CHEBI:73544"/>
        <dbReference type="ChEBI" id="CHEBI:74275"/>
        <dbReference type="EC" id="2.3.1.231"/>
    </reaction>
</comment>
<dbReference type="EMBL" id="KZ613952">
    <property type="protein sequence ID" value="PMD35473.1"/>
    <property type="molecule type" value="Genomic_DNA"/>
</dbReference>
<reference evidence="17 18" key="1">
    <citation type="submission" date="2016-04" db="EMBL/GenBank/DDBJ databases">
        <title>A degradative enzymes factory behind the ericoid mycorrhizal symbiosis.</title>
        <authorList>
            <consortium name="DOE Joint Genome Institute"/>
            <person name="Martino E."/>
            <person name="Morin E."/>
            <person name="Grelet G."/>
            <person name="Kuo A."/>
            <person name="Kohler A."/>
            <person name="Daghino S."/>
            <person name="Barry K."/>
            <person name="Choi C."/>
            <person name="Cichocki N."/>
            <person name="Clum A."/>
            <person name="Copeland A."/>
            <person name="Hainaut M."/>
            <person name="Haridas S."/>
            <person name="Labutti K."/>
            <person name="Lindquist E."/>
            <person name="Lipzen A."/>
            <person name="Khouja H.-R."/>
            <person name="Murat C."/>
            <person name="Ohm R."/>
            <person name="Olson A."/>
            <person name="Spatafora J."/>
            <person name="Veneault-Fourrey C."/>
            <person name="Henrissat B."/>
            <person name="Grigoriev I."/>
            <person name="Martin F."/>
            <person name="Perotto S."/>
        </authorList>
    </citation>
    <scope>NUCLEOTIDE SEQUENCE [LARGE SCALE GENOMIC DNA]</scope>
    <source>
        <strain evidence="17 18">F</strain>
    </source>
</reference>
<evidence type="ECO:0000256" key="10">
    <source>
        <dbReference type="ARBA" id="ARBA00022694"/>
    </source>
</evidence>
<name>A0A2J6RAF3_HYAVF</name>
<evidence type="ECO:0000256" key="2">
    <source>
        <dbReference type="ARBA" id="ARBA00004797"/>
    </source>
</evidence>
<dbReference type="AlphaFoldDB" id="A0A2J6RAF3"/>
<dbReference type="Pfam" id="PF13621">
    <property type="entry name" value="Cupin_8"/>
    <property type="match status" value="1"/>
</dbReference>
<dbReference type="Gene3D" id="6.10.140.1470">
    <property type="match status" value="1"/>
</dbReference>
<dbReference type="InterPro" id="IPR015915">
    <property type="entry name" value="Kelch-typ_b-propeller"/>
</dbReference>
<evidence type="ECO:0000256" key="9">
    <source>
        <dbReference type="ARBA" id="ARBA00022691"/>
    </source>
</evidence>
<dbReference type="Proteomes" id="UP000235786">
    <property type="component" value="Unassembled WGS sequence"/>
</dbReference>
<dbReference type="PROSITE" id="PS51184">
    <property type="entry name" value="JMJC"/>
    <property type="match status" value="1"/>
</dbReference>
<evidence type="ECO:0000256" key="5">
    <source>
        <dbReference type="ARBA" id="ARBA00012779"/>
    </source>
</evidence>
<dbReference type="InterPro" id="IPR007213">
    <property type="entry name" value="Ppm1/Ppm2/Tcmp"/>
</dbReference>
<evidence type="ECO:0000256" key="12">
    <source>
        <dbReference type="ARBA" id="ARBA00029750"/>
    </source>
</evidence>
<dbReference type="Gene3D" id="2.60.120.650">
    <property type="entry name" value="Cupin"/>
    <property type="match status" value="1"/>
</dbReference>
<dbReference type="UniPathway" id="UPA00375"/>
<dbReference type="GO" id="GO:0008175">
    <property type="term" value="F:tRNA methyltransferase activity"/>
    <property type="evidence" value="ECO:0007669"/>
    <property type="project" value="TreeGrafter"/>
</dbReference>
<evidence type="ECO:0000256" key="6">
    <source>
        <dbReference type="ARBA" id="ARBA00018045"/>
    </source>
</evidence>
<evidence type="ECO:0000259" key="16">
    <source>
        <dbReference type="PROSITE" id="PS51184"/>
    </source>
</evidence>
<dbReference type="EC" id="2.1.1.290" evidence="5"/>
<dbReference type="PANTHER" id="PTHR46529:SF1">
    <property type="entry name" value="TRNA WYBUTOSINE-SYNTHESIZING PROTEIN 4"/>
    <property type="match status" value="1"/>
</dbReference>
<dbReference type="InterPro" id="IPR003347">
    <property type="entry name" value="JmjC_dom"/>
</dbReference>
<evidence type="ECO:0000256" key="13">
    <source>
        <dbReference type="ARBA" id="ARBA00030231"/>
    </source>
</evidence>
<proteinExistence type="inferred from homology"/>
<dbReference type="Gene3D" id="3.40.50.150">
    <property type="entry name" value="Vaccinia Virus protein VP39"/>
    <property type="match status" value="1"/>
</dbReference>
<dbReference type="InterPro" id="IPR041667">
    <property type="entry name" value="Cupin_8"/>
</dbReference>
<comment type="similarity">
    <text evidence="3">Belongs to the methyltransferase superfamily. LCMT family.</text>
</comment>
<dbReference type="SMART" id="SM00558">
    <property type="entry name" value="JmjC"/>
    <property type="match status" value="1"/>
</dbReference>
<keyword evidence="18" id="KW-1185">Reference proteome</keyword>
<dbReference type="OrthoDB" id="47172at2759"/>
<dbReference type="InterPro" id="IPR029063">
    <property type="entry name" value="SAM-dependent_MTases_sf"/>
</dbReference>
<dbReference type="Gene3D" id="2.120.10.80">
    <property type="entry name" value="Kelch-type beta propeller"/>
    <property type="match status" value="1"/>
</dbReference>
<sequence length="964" mass="107704">MRAIDQVVHRFLEEQSSDKRIVINLGCGYDPLPWQCLARYSSACKGVTFVDIDYKELMMRKRDVVTTTPALNSMLTDMQVPLEGSILLRSDEYIQLGCDLRDLLSLQEVISNTINVHESRILLVAEVSITYMDVEAADALIQWASKLPQATFCLLEQLLPAGIEHPFAHTMMAHFDKLQTPLRAVQKYPSTGEQAKRFEDFGWSNVSVCNLWELWASSHFATTSERKELDKIEPFDEWEEFSLFGCHYFLLVADTVLIPSNNLGSTSRTLADQTMAEEHCPEFVQLSYQEYPKALGHNRFAAAIRISNRPQDAIGLFGGMGQVTRVNSMDVYDTDGVSSAFPVPPRGGPVPSARMCHTITDIGDEGALLVGGRTSPDNALADCWVFHKWLNLWERVDDLPVSLYRHQAVHIGRGHVLVSTGRNDSCRISSSWYIWSRRRGWIKCIYDQTSKIPFATYGGTLIVSPYESNTTLSTTKHGLYMGGLAEDGLLQQAVWKFDIRDISSEAPTITFTVSNPKNAATIARFGANVIHHQGRIYLLGGVLKDHILSLENEICVLDFRSCTATSLLPMQLSIHPRPLLSGITTVDTGQSFVVMGGSAVCFSFGTFWNKGCFTITVPEQSHGQGDAVSVTKTPVSPWRFVRTITAVQPTVKVPQLHSTSTTIRNPLAVSRLHITSAEDFNRLLQAAQPVILEQLDIGPCSLKWTMEYLKEKVGIERPIIVHEATTGHMSFKAKNFAYSPRTFGEFLDQIDSGEKLYLRSLSSEGPSEKPANMATDFPDIAADFSLPPELITVADTLHSSPLRISGPVTMWLHYDVMANVLCQVRGSKRLLLFPPSDIKHFEFEPGTSSSNIDAFEKLHDPSLAATQPHEALLFPGDILFLPPFWLHTASPTSRVSVAINAFFRNFQVGCYAPGKDVYGNRDLQVYEKGRQDITRIVRSFEGLPIEARKFYLQRLVEEFTQKAT</sequence>